<organism evidence="1 2">
    <name type="scientific">Microcystis aeruginosa NIES-4325</name>
    <dbReference type="NCBI Taxonomy" id="2569534"/>
    <lineage>
        <taxon>Bacteria</taxon>
        <taxon>Bacillati</taxon>
        <taxon>Cyanobacteriota</taxon>
        <taxon>Cyanophyceae</taxon>
        <taxon>Oscillatoriophycideae</taxon>
        <taxon>Chroococcales</taxon>
        <taxon>Microcystaceae</taxon>
        <taxon>Microcystis</taxon>
    </lineage>
</organism>
<evidence type="ECO:0000313" key="1">
    <source>
        <dbReference type="EMBL" id="GEA27384.1"/>
    </source>
</evidence>
<evidence type="ECO:0000313" key="2">
    <source>
        <dbReference type="Proteomes" id="UP000376575"/>
    </source>
</evidence>
<protein>
    <submittedName>
        <fullName evidence="1">Uncharacterized protein</fullName>
    </submittedName>
</protein>
<gene>
    <name evidence="1" type="ORF">MiAbW_01947</name>
</gene>
<proteinExistence type="predicted"/>
<dbReference type="AlphaFoldDB" id="A0A5J4F9R1"/>
<dbReference type="RefSeq" id="WP_274596524.1">
    <property type="nucleotide sequence ID" value="NZ_BJKP01000015.1"/>
</dbReference>
<comment type="caution">
    <text evidence="1">The sequence shown here is derived from an EMBL/GenBank/DDBJ whole genome shotgun (WGS) entry which is preliminary data.</text>
</comment>
<dbReference type="EMBL" id="BJKP01000015">
    <property type="protein sequence ID" value="GEA27384.1"/>
    <property type="molecule type" value="Genomic_DNA"/>
</dbReference>
<reference evidence="1 2" key="1">
    <citation type="journal article" date="2019" name="FEMS Microbiol. Lett.">
        <title>A novel salt-tolerant genotype illuminates the sucrose gene evolution in freshwater bloom-forming cyanobacterium Microcystis aeruginosa.</title>
        <authorList>
            <person name="Tanabe Y."/>
            <person name="Yamaguchi H."/>
            <person name="Sano T."/>
            <person name="Kawachi M."/>
        </authorList>
    </citation>
    <scope>NUCLEOTIDE SEQUENCE [LARGE SCALE GENOMIC DNA]</scope>
    <source>
        <strain evidence="1 2">NIES-4325</strain>
    </source>
</reference>
<accession>A0A5J4F9R1</accession>
<name>A0A5J4F9R1_MICAE</name>
<dbReference type="Proteomes" id="UP000376575">
    <property type="component" value="Unassembled WGS sequence"/>
</dbReference>
<sequence>MLFAGFSVPRLSVLGLTIEQIAQALDSEIEQVPQVIEGHN</sequence>